<dbReference type="PROSITE" id="PS00028">
    <property type="entry name" value="ZINC_FINGER_C2H2_1"/>
    <property type="match status" value="1"/>
</dbReference>
<dbReference type="EMBL" id="PZQS01000011">
    <property type="protein sequence ID" value="PVD22450.1"/>
    <property type="molecule type" value="Genomic_DNA"/>
</dbReference>
<evidence type="ECO:0000313" key="4">
    <source>
        <dbReference type="Proteomes" id="UP000245119"/>
    </source>
</evidence>
<feature type="compositionally biased region" description="Polar residues" evidence="1">
    <location>
        <begin position="714"/>
        <end position="723"/>
    </location>
</feature>
<feature type="compositionally biased region" description="Polar residues" evidence="1">
    <location>
        <begin position="281"/>
        <end position="291"/>
    </location>
</feature>
<gene>
    <name evidence="3" type="ORF">C0Q70_18264</name>
</gene>
<dbReference type="AlphaFoldDB" id="A0A2T7NMP8"/>
<feature type="domain" description="C2H2-type" evidence="2">
    <location>
        <begin position="365"/>
        <end position="387"/>
    </location>
</feature>
<feature type="region of interest" description="Disordered" evidence="1">
    <location>
        <begin position="120"/>
        <end position="161"/>
    </location>
</feature>
<feature type="compositionally biased region" description="Basic residues" evidence="1">
    <location>
        <begin position="685"/>
        <end position="695"/>
    </location>
</feature>
<dbReference type="Proteomes" id="UP000245119">
    <property type="component" value="Linkage Group LG11"/>
</dbReference>
<feature type="compositionally biased region" description="Acidic residues" evidence="1">
    <location>
        <begin position="430"/>
        <end position="443"/>
    </location>
</feature>
<keyword evidence="4" id="KW-1185">Reference proteome</keyword>
<dbReference type="OrthoDB" id="6160647at2759"/>
<organism evidence="3 4">
    <name type="scientific">Pomacea canaliculata</name>
    <name type="common">Golden apple snail</name>
    <dbReference type="NCBI Taxonomy" id="400727"/>
    <lineage>
        <taxon>Eukaryota</taxon>
        <taxon>Metazoa</taxon>
        <taxon>Spiralia</taxon>
        <taxon>Lophotrochozoa</taxon>
        <taxon>Mollusca</taxon>
        <taxon>Gastropoda</taxon>
        <taxon>Caenogastropoda</taxon>
        <taxon>Architaenioglossa</taxon>
        <taxon>Ampullarioidea</taxon>
        <taxon>Ampullariidae</taxon>
        <taxon>Pomacea</taxon>
    </lineage>
</organism>
<proteinExistence type="predicted"/>
<protein>
    <recommendedName>
        <fullName evidence="2">C2H2-type domain-containing protein</fullName>
    </recommendedName>
</protein>
<feature type="compositionally biased region" description="Low complexity" evidence="1">
    <location>
        <begin position="252"/>
        <end position="262"/>
    </location>
</feature>
<feature type="region of interest" description="Disordered" evidence="1">
    <location>
        <begin position="430"/>
        <end position="460"/>
    </location>
</feature>
<accession>A0A2T7NMP8</accession>
<evidence type="ECO:0000313" key="3">
    <source>
        <dbReference type="EMBL" id="PVD22450.1"/>
    </source>
</evidence>
<sequence>MELGLEPVRPCCLGNTWTNSDREREVAVVVVILPRRTMTSFLTSRASYTDCCRHDYLNAPTRQSQAWCDSVLFRLDCSNAVCSGISDQDKKGSYKRKASVPHSLTCGKYRHRRGACNIFNVANSSPGDRSSSPGDSPSSPPPDEGDTREPVVSGTNLPSCSPLITGNGYRLLQSRLRRLRQSADMGDNATSENSRIDWDVGDEDLNPAVAIADNDDDEENATRLKGQHTRAKHACDAEDDVNAPDDDGVICKSSQCASSQSRSKQDAPSSRCRKPMPVSPGPQQCVSPSDSEISRIRARLGGDTSGLEEDEEVDKSRLMQYAEVLYKCALCTTLPCILTSKASFLSHVEEQHLNSPQHGEHAPKCSHCDLHFATTSDLTEHVACAHHDSSTDNDDSDDSCDSKLREKLVYSEKTEAEFHKQLSLKMEIDEREVDENSDSDEGGEAFLRRKSSLSRSEAKTPASDSLYRLQKLAEQILQSQVSKMEMPSGFALEGTVTLHPSFTPEFGRYTKLVREGGNIVYFCQVCNVKCQVKAAFHVHCNGIHHHNKVRIADKNSKDSAVSDNGCNHKASSLLTRSKEATAPPNQVVSRGTLLKVPLVPHCSERVTSAMDTALTFLPCNASMRGESESISTALRHDEIKSAAPPTRDVTAVRATSDSSDSDGSTIGADHKSAMSPDRGSLGHLHGNHRKRRKPYAPKAVRGERWRSLPADTRSCASPESLHSIQLVKDTVTASSDKENSGNSPRKVASSPPRGPQVHSPISIIHRDSVVTDDSHEVQKRVKLEYSDENVLLSDNIKTSPKIVERSHHVHSSDDEDPLDSAKAAVRKRKLLDSETEITNEAEECGEHAQSKHTIYPCPLCGFHADNSQLQEKHFLLVHNVNIGSDVSLSDSFGGQNNEGWKVMKIREVLSGLIEESARGSVSRDLLLQRVSLLLDCPQAVTWGPACNRAVREEHPHSVAQRKGKFKKTYFFGVSLIQRRGEEDDEEDVEEFESLTSRPLRDMTQDLEQILENLPSLLRWTGHVQKGVSRDEVLRALAELVGETEVQHWGVQCNRAVRMLFPHVEMKRKGKYKTYPL</sequence>
<feature type="region of interest" description="Disordered" evidence="1">
    <location>
        <begin position="628"/>
        <end position="762"/>
    </location>
</feature>
<evidence type="ECO:0000259" key="2">
    <source>
        <dbReference type="PROSITE" id="PS00028"/>
    </source>
</evidence>
<feature type="region of interest" description="Disordered" evidence="1">
    <location>
        <begin position="252"/>
        <end position="292"/>
    </location>
</feature>
<feature type="region of interest" description="Disordered" evidence="1">
    <location>
        <begin position="213"/>
        <end position="239"/>
    </location>
</feature>
<name>A0A2T7NMP8_POMCA</name>
<evidence type="ECO:0000256" key="1">
    <source>
        <dbReference type="SAM" id="MobiDB-lite"/>
    </source>
</evidence>
<reference evidence="3 4" key="1">
    <citation type="submission" date="2018-04" db="EMBL/GenBank/DDBJ databases">
        <title>The genome of golden apple snail Pomacea canaliculata provides insight into stress tolerance and invasive adaptation.</title>
        <authorList>
            <person name="Liu C."/>
            <person name="Liu B."/>
            <person name="Ren Y."/>
            <person name="Zhang Y."/>
            <person name="Wang H."/>
            <person name="Li S."/>
            <person name="Jiang F."/>
            <person name="Yin L."/>
            <person name="Zhang G."/>
            <person name="Qian W."/>
            <person name="Fan W."/>
        </authorList>
    </citation>
    <scope>NUCLEOTIDE SEQUENCE [LARGE SCALE GENOMIC DNA]</scope>
    <source>
        <strain evidence="3">SZHN2017</strain>
        <tissue evidence="3">Muscle</tissue>
    </source>
</reference>
<feature type="compositionally biased region" description="Low complexity" evidence="1">
    <location>
        <begin position="124"/>
        <end position="137"/>
    </location>
</feature>
<comment type="caution">
    <text evidence="3">The sequence shown here is derived from an EMBL/GenBank/DDBJ whole genome shotgun (WGS) entry which is preliminary data.</text>
</comment>
<dbReference type="InterPro" id="IPR013087">
    <property type="entry name" value="Znf_C2H2_type"/>
</dbReference>
<feature type="compositionally biased region" description="Low complexity" evidence="1">
    <location>
        <begin position="654"/>
        <end position="667"/>
    </location>
</feature>
<dbReference type="SMART" id="SM00355">
    <property type="entry name" value="ZnF_C2H2"/>
    <property type="match status" value="4"/>
</dbReference>